<feature type="chain" id="PRO_5003557845" evidence="6">
    <location>
        <begin position="24"/>
        <end position="654"/>
    </location>
</feature>
<gene>
    <name evidence="9" type="ORF">Mucpa_1151</name>
</gene>
<dbReference type="eggNOG" id="COG3507">
    <property type="taxonomic scope" value="Bacteria"/>
</dbReference>
<dbReference type="EMBL" id="CM001403">
    <property type="protein sequence ID" value="EHQ25317.1"/>
    <property type="molecule type" value="Genomic_DNA"/>
</dbReference>
<feature type="signal peptide" evidence="6">
    <location>
        <begin position="1"/>
        <end position="23"/>
    </location>
</feature>
<organism evidence="9 10">
    <name type="scientific">Mucilaginibacter paludis DSM 18603</name>
    <dbReference type="NCBI Taxonomy" id="714943"/>
    <lineage>
        <taxon>Bacteria</taxon>
        <taxon>Pseudomonadati</taxon>
        <taxon>Bacteroidota</taxon>
        <taxon>Sphingobacteriia</taxon>
        <taxon>Sphingobacteriales</taxon>
        <taxon>Sphingobacteriaceae</taxon>
        <taxon>Mucilaginibacter</taxon>
    </lineage>
</organism>
<dbReference type="GO" id="GO:0005975">
    <property type="term" value="P:carbohydrate metabolic process"/>
    <property type="evidence" value="ECO:0007669"/>
    <property type="project" value="InterPro"/>
</dbReference>
<feature type="domain" description="CBM6" evidence="7">
    <location>
        <begin position="535"/>
        <end position="651"/>
    </location>
</feature>
<dbReference type="InterPro" id="IPR005084">
    <property type="entry name" value="CBM6"/>
</dbReference>
<evidence type="ECO:0000313" key="10">
    <source>
        <dbReference type="Proteomes" id="UP000002774"/>
    </source>
</evidence>
<protein>
    <submittedName>
        <fullName evidence="9">Glycoside hydrolase family 43</fullName>
    </submittedName>
</protein>
<feature type="active site" description="Proton donor" evidence="4">
    <location>
        <position position="213"/>
    </location>
</feature>
<dbReference type="SUPFAM" id="SSF75005">
    <property type="entry name" value="Arabinanase/levansucrase/invertase"/>
    <property type="match status" value="1"/>
</dbReference>
<keyword evidence="6" id="KW-0732">Signal</keyword>
<evidence type="ECO:0000256" key="3">
    <source>
        <dbReference type="ARBA" id="ARBA00023295"/>
    </source>
</evidence>
<evidence type="ECO:0000256" key="5">
    <source>
        <dbReference type="PIRSR" id="PIRSR606710-2"/>
    </source>
</evidence>
<dbReference type="InterPro" id="IPR023296">
    <property type="entry name" value="Glyco_hydro_beta-prop_sf"/>
</dbReference>
<dbReference type="InterPro" id="IPR006710">
    <property type="entry name" value="Glyco_hydro_43"/>
</dbReference>
<dbReference type="GO" id="GO:0030246">
    <property type="term" value="F:carbohydrate binding"/>
    <property type="evidence" value="ECO:0007669"/>
    <property type="project" value="InterPro"/>
</dbReference>
<keyword evidence="10" id="KW-1185">Reference proteome</keyword>
<dbReference type="CDD" id="cd04084">
    <property type="entry name" value="CBM6_xylanase-like"/>
    <property type="match status" value="1"/>
</dbReference>
<dbReference type="PANTHER" id="PTHR42812:SF14">
    <property type="entry name" value="SECRETED PROTEIN"/>
    <property type="match status" value="1"/>
</dbReference>
<dbReference type="Pfam" id="PF03422">
    <property type="entry name" value="CBM_6"/>
    <property type="match status" value="1"/>
</dbReference>
<dbReference type="InterPro" id="IPR008979">
    <property type="entry name" value="Galactose-bd-like_sf"/>
</dbReference>
<keyword evidence="2 9" id="KW-0378">Hydrolase</keyword>
<evidence type="ECO:0000256" key="6">
    <source>
        <dbReference type="SAM" id="SignalP"/>
    </source>
</evidence>
<dbReference type="GO" id="GO:0004553">
    <property type="term" value="F:hydrolase activity, hydrolyzing O-glycosyl compounds"/>
    <property type="evidence" value="ECO:0007669"/>
    <property type="project" value="InterPro"/>
</dbReference>
<comment type="similarity">
    <text evidence="1">Belongs to the glycosyl hydrolase 43 family.</text>
</comment>
<dbReference type="RefSeq" id="WP_008505012.1">
    <property type="nucleotide sequence ID" value="NZ_CM001403.1"/>
</dbReference>
<evidence type="ECO:0000256" key="4">
    <source>
        <dbReference type="PIRSR" id="PIRSR606710-1"/>
    </source>
</evidence>
<keyword evidence="3" id="KW-0326">Glycosidase</keyword>
<dbReference type="SUPFAM" id="SSF49785">
    <property type="entry name" value="Galactose-binding domain-like"/>
    <property type="match status" value="1"/>
</dbReference>
<evidence type="ECO:0000256" key="1">
    <source>
        <dbReference type="ARBA" id="ARBA00009865"/>
    </source>
</evidence>
<dbReference type="PANTHER" id="PTHR42812">
    <property type="entry name" value="BETA-XYLOSIDASE"/>
    <property type="match status" value="1"/>
</dbReference>
<dbReference type="Gene3D" id="2.115.10.20">
    <property type="entry name" value="Glycosyl hydrolase domain, family 43"/>
    <property type="match status" value="1"/>
</dbReference>
<dbReference type="Gene3D" id="2.60.120.200">
    <property type="match status" value="1"/>
</dbReference>
<evidence type="ECO:0000313" key="9">
    <source>
        <dbReference type="EMBL" id="EHQ25317.1"/>
    </source>
</evidence>
<dbReference type="Pfam" id="PF04616">
    <property type="entry name" value="Glyco_hydro_43"/>
    <property type="match status" value="1"/>
</dbReference>
<feature type="site" description="Important for catalytic activity, responsible for pKa modulation of the active site Glu and correct orientation of both the proton donor and substrate" evidence="5">
    <location>
        <position position="160"/>
    </location>
</feature>
<dbReference type="Gene3D" id="2.60.120.260">
    <property type="entry name" value="Galactose-binding domain-like"/>
    <property type="match status" value="1"/>
</dbReference>
<evidence type="ECO:0000259" key="8">
    <source>
        <dbReference type="Pfam" id="PF17851"/>
    </source>
</evidence>
<accession>H1YFS6</accession>
<evidence type="ECO:0000259" key="7">
    <source>
        <dbReference type="Pfam" id="PF03422"/>
    </source>
</evidence>
<dbReference type="STRING" id="714943.Mucpa_1151"/>
<feature type="active site" description="Proton acceptor" evidence="4">
    <location>
        <position position="52"/>
    </location>
</feature>
<name>H1YFS6_9SPHI</name>
<proteinExistence type="inferred from homology"/>
<dbReference type="InterPro" id="IPR041542">
    <property type="entry name" value="GH43_C2"/>
</dbReference>
<reference evidence="9" key="1">
    <citation type="submission" date="2011-09" db="EMBL/GenBank/DDBJ databases">
        <title>The permanent draft genome of Mucilaginibacter paludis DSM 18603.</title>
        <authorList>
            <consortium name="US DOE Joint Genome Institute (JGI-PGF)"/>
            <person name="Lucas S."/>
            <person name="Han J."/>
            <person name="Lapidus A."/>
            <person name="Bruce D."/>
            <person name="Goodwin L."/>
            <person name="Pitluck S."/>
            <person name="Peters L."/>
            <person name="Kyrpides N."/>
            <person name="Mavromatis K."/>
            <person name="Ivanova N."/>
            <person name="Mikhailova N."/>
            <person name="Held B."/>
            <person name="Detter J.C."/>
            <person name="Tapia R."/>
            <person name="Han C."/>
            <person name="Land M."/>
            <person name="Hauser L."/>
            <person name="Markowitz V."/>
            <person name="Cheng J.-F."/>
            <person name="Hugenholtz P."/>
            <person name="Woyke T."/>
            <person name="Wu D."/>
            <person name="Tindall B."/>
            <person name="Brambilla E."/>
            <person name="Klenk H.-P."/>
            <person name="Eisen J.A."/>
        </authorList>
    </citation>
    <scope>NUCLEOTIDE SEQUENCE [LARGE SCALE GENOMIC DNA]</scope>
    <source>
        <strain evidence="9">DSM 18603</strain>
    </source>
</reference>
<sequence>MKYLQLRLSLTMLLLTGLISARAQQSNSADSSSFYQSVGTYVNPVLPGDHPDPTLLKVGDDFYHCGSSFHFNPYMPVYHSKDLVHWEIISRVLTSAKGKWVSDRPSSGTWQGAITYFYGSYWIYFSAGGQWFSKASSPKGPWSTPVQVKTNPETGNLGYDNSIFVDDDGKPYMVIKNGQKVNRLQALGRDGQLADAVINLDWINAKLQYSWAEGPVMCKRNGYYYYFPAGDVSGGQYVLRASALTADSTKWERLGSFFKPISDPNVGFRRPNHISAPIKLADGTWWTIGQSYEKYDGNDWSGLGRQTALYPVIWEGDRPWGMAPTTQPIVKPALPQSGIPWRSVKTDYFQKDSLGLWWHFLTKAASSQYSLTARKGWIRLTPDTTRTHIMQKETDHVYTVVTKVDLDAVNEAAKAGIYLTNGNQKEIVRLFTGNEDGKKIIFQFDTAKRTVSNTVGNTVWLKLVRNQHILTAYYSGDGKLWTLVGAPIGAENLDKAQPNFNSWVGTSVGLFAEGKPADFNFFICKDGKSVLPASGYSNYFGVTTINKDAVKAVSNTTGKGGWFMISGVELGTQTPSLIDLIASTPTNTKVEIWLDDLENGKLIATIPLTANAAHKWQHFSQSIKGSTGQHDIFVRFPKGAAPGVCIQSIQFISK</sequence>
<dbReference type="AlphaFoldDB" id="H1YFS6"/>
<feature type="domain" description="Beta-xylosidase C-terminal Concanavalin A-like" evidence="8">
    <location>
        <begin position="347"/>
        <end position="522"/>
    </location>
</feature>
<dbReference type="InterPro" id="IPR051795">
    <property type="entry name" value="Glycosyl_Hydrlase_43"/>
</dbReference>
<dbReference type="Proteomes" id="UP000002774">
    <property type="component" value="Chromosome"/>
</dbReference>
<evidence type="ECO:0000256" key="2">
    <source>
        <dbReference type="ARBA" id="ARBA00022801"/>
    </source>
</evidence>
<dbReference type="OrthoDB" id="9801455at2"/>
<dbReference type="InterPro" id="IPR013320">
    <property type="entry name" value="ConA-like_dom_sf"/>
</dbReference>
<dbReference type="SUPFAM" id="SSF49899">
    <property type="entry name" value="Concanavalin A-like lectins/glucanases"/>
    <property type="match status" value="1"/>
</dbReference>
<dbReference type="Pfam" id="PF17851">
    <property type="entry name" value="GH43_C2"/>
    <property type="match status" value="1"/>
</dbReference>
<dbReference type="HOGENOM" id="CLU_019255_0_0_10"/>